<evidence type="ECO:0000313" key="13">
    <source>
        <dbReference type="Proteomes" id="UP000075613"/>
    </source>
</evidence>
<dbReference type="PIRSF" id="PIRSF000018">
    <property type="entry name" value="Mb_ADH_cyt_c"/>
    <property type="match status" value="1"/>
</dbReference>
<name>A0A149PFX2_9BURK</name>
<dbReference type="EMBL" id="LRBG01000037">
    <property type="protein sequence ID" value="KXU83902.1"/>
    <property type="molecule type" value="Genomic_DNA"/>
</dbReference>
<keyword evidence="5" id="KW-0732">Signal</keyword>
<accession>A0A149PFX2</accession>
<dbReference type="GO" id="GO:0005886">
    <property type="term" value="C:plasma membrane"/>
    <property type="evidence" value="ECO:0007669"/>
    <property type="project" value="UniProtKB-SubCell"/>
</dbReference>
<dbReference type="SUPFAM" id="SSF46626">
    <property type="entry name" value="Cytochrome c"/>
    <property type="match status" value="3"/>
</dbReference>
<evidence type="ECO:0000256" key="3">
    <source>
        <dbReference type="ARBA" id="ARBA00022617"/>
    </source>
</evidence>
<dbReference type="InterPro" id="IPR036909">
    <property type="entry name" value="Cyt_c-like_dom_sf"/>
</dbReference>
<dbReference type="PANTHER" id="PTHR35008">
    <property type="entry name" value="BLL4482 PROTEIN-RELATED"/>
    <property type="match status" value="1"/>
</dbReference>
<feature type="domain" description="Cytochrome c" evidence="11">
    <location>
        <begin position="54"/>
        <end position="168"/>
    </location>
</feature>
<keyword evidence="6" id="KW-0677">Repeat</keyword>
<feature type="binding site" description="axial binding residue" evidence="10">
    <location>
        <position position="230"/>
    </location>
    <ligand>
        <name>heme c</name>
        <dbReference type="ChEBI" id="CHEBI:61717"/>
        <label>2</label>
    </ligand>
    <ligandPart>
        <name>Fe</name>
        <dbReference type="ChEBI" id="CHEBI:18248"/>
    </ligandPart>
</feature>
<gene>
    <name evidence="12" type="ORF">CI15_25590</name>
</gene>
<dbReference type="InterPro" id="IPR014353">
    <property type="entry name" value="Membr-bd_ADH_cyt_c"/>
</dbReference>
<feature type="binding site" description="covalent" evidence="9">
    <location>
        <position position="71"/>
    </location>
    <ligand>
        <name>heme c</name>
        <dbReference type="ChEBI" id="CHEBI:61717"/>
        <label>1</label>
    </ligand>
</feature>
<feature type="binding site" description="covalent" evidence="9">
    <location>
        <position position="365"/>
    </location>
    <ligand>
        <name>heme c</name>
        <dbReference type="ChEBI" id="CHEBI:61717"/>
        <label>3</label>
    </ligand>
</feature>
<keyword evidence="13" id="KW-1185">Reference proteome</keyword>
<evidence type="ECO:0000256" key="1">
    <source>
        <dbReference type="ARBA" id="ARBA00004236"/>
    </source>
</evidence>
<protein>
    <submittedName>
        <fullName evidence="12">Alcohol dehydrogenase</fullName>
    </submittedName>
</protein>
<comment type="cofactor">
    <cofactor evidence="9">
        <name>heme c</name>
        <dbReference type="ChEBI" id="CHEBI:61717"/>
    </cofactor>
    <text evidence="9">Binds 3 heme c groups covalently per subunit.</text>
</comment>
<organism evidence="12 13">
    <name type="scientific">Paraburkholderia monticola</name>
    <dbReference type="NCBI Taxonomy" id="1399968"/>
    <lineage>
        <taxon>Bacteria</taxon>
        <taxon>Pseudomonadati</taxon>
        <taxon>Pseudomonadota</taxon>
        <taxon>Betaproteobacteria</taxon>
        <taxon>Burkholderiales</taxon>
        <taxon>Burkholderiaceae</taxon>
        <taxon>Paraburkholderia</taxon>
    </lineage>
</organism>
<evidence type="ECO:0000256" key="8">
    <source>
        <dbReference type="ARBA" id="ARBA00023136"/>
    </source>
</evidence>
<feature type="domain" description="Cytochrome c" evidence="11">
    <location>
        <begin position="349"/>
        <end position="439"/>
    </location>
</feature>
<dbReference type="InterPro" id="IPR009056">
    <property type="entry name" value="Cyt_c-like_dom"/>
</dbReference>
<evidence type="ECO:0000256" key="7">
    <source>
        <dbReference type="ARBA" id="ARBA00023004"/>
    </source>
</evidence>
<feature type="binding site" description="axial binding residue" evidence="10">
    <location>
        <position position="72"/>
    </location>
    <ligand>
        <name>heme c</name>
        <dbReference type="ChEBI" id="CHEBI:61717"/>
        <label>1</label>
    </ligand>
    <ligandPart>
        <name>Fe</name>
        <dbReference type="ChEBI" id="CHEBI:18248"/>
    </ligandPart>
</feature>
<comment type="subcellular location">
    <subcellularLocation>
        <location evidence="1">Cell membrane</location>
    </subcellularLocation>
</comment>
<feature type="binding site" description="covalent" evidence="9">
    <location>
        <position position="68"/>
    </location>
    <ligand>
        <name>heme c</name>
        <dbReference type="ChEBI" id="CHEBI:61717"/>
        <label>1</label>
    </ligand>
</feature>
<dbReference type="PANTHER" id="PTHR35008:SF8">
    <property type="entry name" value="ALCOHOL DEHYDROGENASE CYTOCHROME C SUBUNIT"/>
    <property type="match status" value="1"/>
</dbReference>
<dbReference type="AlphaFoldDB" id="A0A149PFX2"/>
<evidence type="ECO:0000256" key="2">
    <source>
        <dbReference type="ARBA" id="ARBA00022475"/>
    </source>
</evidence>
<sequence>MVMTMNQRMNFAIGIAAIVGVMFVTAGEIPRRANAAPNANAQTPGVPPGSEQTVLIAKGEYLAKAADCAGCHTAPPGGPSGKEPLHPSAPLAGGLAINSPFGTIWSSNITPDPVAGIGRYSYDDFQRAVREGVAPGNRRLYPAMPYPSFAKISDDDMHALYAYFMHGVAPVAQVPPRTALPFPFNQRWVLGLWSLTFAPDRRFVPEPGRSAQWNRGAYLVQSLGHCGACHTPRGPAYEERGYSEHSRLYLTGGENDHWFAPNLTADNASGLGRFSEDEIAAFLKRGHGSGLVTFGSMVQVVEDSTQYLSDDDLQAIARYLKSLPAREPSGHYGDGRTATQMVRAIASGEIELPGAGIYRGFCARCHHADGSGEALRYPRLAGNPAVLSANTDSLVRLLVEGGEAPHTESGPQPKKMPSFAGDLTDAEIAHVLTFVRNSWGNTAAPVTTRDVASVRRSLGK</sequence>
<keyword evidence="3 9" id="KW-0349">Heme</keyword>
<proteinExistence type="predicted"/>
<dbReference type="Pfam" id="PF00034">
    <property type="entry name" value="Cytochrom_C"/>
    <property type="match status" value="1"/>
</dbReference>
<feature type="binding site" description="covalent" evidence="9">
    <location>
        <position position="229"/>
    </location>
    <ligand>
        <name>heme c</name>
        <dbReference type="ChEBI" id="CHEBI:61717"/>
        <label>2</label>
    </ligand>
</feature>
<evidence type="ECO:0000256" key="10">
    <source>
        <dbReference type="PIRSR" id="PIRSR000018-51"/>
    </source>
</evidence>
<evidence type="ECO:0000256" key="6">
    <source>
        <dbReference type="ARBA" id="ARBA00022737"/>
    </source>
</evidence>
<feature type="binding site" description="covalent" evidence="9">
    <location>
        <position position="226"/>
    </location>
    <ligand>
        <name>heme c</name>
        <dbReference type="ChEBI" id="CHEBI:61717"/>
        <label>2</label>
    </ligand>
</feature>
<keyword evidence="7 10" id="KW-0408">Iron</keyword>
<keyword evidence="4 10" id="KW-0479">Metal-binding</keyword>
<keyword evidence="2" id="KW-1003">Cell membrane</keyword>
<dbReference type="STRING" id="1399968.CI15_25590"/>
<dbReference type="GO" id="GO:0020037">
    <property type="term" value="F:heme binding"/>
    <property type="evidence" value="ECO:0007669"/>
    <property type="project" value="InterPro"/>
</dbReference>
<dbReference type="Proteomes" id="UP000075613">
    <property type="component" value="Unassembled WGS sequence"/>
</dbReference>
<evidence type="ECO:0000256" key="5">
    <source>
        <dbReference type="ARBA" id="ARBA00022729"/>
    </source>
</evidence>
<dbReference type="Gene3D" id="1.10.760.10">
    <property type="entry name" value="Cytochrome c-like domain"/>
    <property type="match status" value="3"/>
</dbReference>
<keyword evidence="8" id="KW-0472">Membrane</keyword>
<evidence type="ECO:0000256" key="4">
    <source>
        <dbReference type="ARBA" id="ARBA00022723"/>
    </source>
</evidence>
<dbReference type="GO" id="GO:0005506">
    <property type="term" value="F:iron ion binding"/>
    <property type="evidence" value="ECO:0007669"/>
    <property type="project" value="InterPro"/>
</dbReference>
<reference evidence="12 13" key="1">
    <citation type="journal article" date="2015" name="Int. J. Syst. Evol. Microbiol.">
        <title>Burkholderia monticola sp. nov., isolated from mountain soil.</title>
        <authorList>
            <person name="Baek I."/>
            <person name="Seo B."/>
            <person name="Lee I."/>
            <person name="Yi H."/>
            <person name="Chun J."/>
        </authorList>
    </citation>
    <scope>NUCLEOTIDE SEQUENCE [LARGE SCALE GENOMIC DNA]</scope>
    <source>
        <strain evidence="12 13">JC2948</strain>
    </source>
</reference>
<feature type="domain" description="Cytochrome c" evidence="11">
    <location>
        <begin position="211"/>
        <end position="324"/>
    </location>
</feature>
<dbReference type="GO" id="GO:0009055">
    <property type="term" value="F:electron transfer activity"/>
    <property type="evidence" value="ECO:0007669"/>
    <property type="project" value="InterPro"/>
</dbReference>
<evidence type="ECO:0000313" key="12">
    <source>
        <dbReference type="EMBL" id="KXU83902.1"/>
    </source>
</evidence>
<dbReference type="GO" id="GO:0016614">
    <property type="term" value="F:oxidoreductase activity, acting on CH-OH group of donors"/>
    <property type="evidence" value="ECO:0007669"/>
    <property type="project" value="InterPro"/>
</dbReference>
<comment type="caution">
    <text evidence="12">The sequence shown here is derived from an EMBL/GenBank/DDBJ whole genome shotgun (WGS) entry which is preliminary data.</text>
</comment>
<evidence type="ECO:0000259" key="11">
    <source>
        <dbReference type="PROSITE" id="PS51007"/>
    </source>
</evidence>
<feature type="binding site" description="covalent" evidence="9">
    <location>
        <position position="362"/>
    </location>
    <ligand>
        <name>heme c</name>
        <dbReference type="ChEBI" id="CHEBI:61717"/>
        <label>3</label>
    </ligand>
</feature>
<evidence type="ECO:0000256" key="9">
    <source>
        <dbReference type="PIRSR" id="PIRSR000018-50"/>
    </source>
</evidence>
<feature type="binding site" description="axial binding residue" evidence="10">
    <location>
        <position position="366"/>
    </location>
    <ligand>
        <name>heme c</name>
        <dbReference type="ChEBI" id="CHEBI:61717"/>
        <label>3</label>
    </ligand>
    <ligandPart>
        <name>Fe</name>
        <dbReference type="ChEBI" id="CHEBI:18248"/>
    </ligandPart>
</feature>
<dbReference type="InterPro" id="IPR051459">
    <property type="entry name" value="Cytochrome_c-type_DH"/>
</dbReference>
<dbReference type="PROSITE" id="PS51007">
    <property type="entry name" value="CYTC"/>
    <property type="match status" value="3"/>
</dbReference>